<reference evidence="1 2" key="1">
    <citation type="submission" date="2023-04" db="EMBL/GenBank/DDBJ databases">
        <title>Forest soil microbial communities from Buena Vista Peninsula, Colon Province, Panama.</title>
        <authorList>
            <person name="Bouskill N."/>
        </authorList>
    </citation>
    <scope>NUCLEOTIDE SEQUENCE [LARGE SCALE GENOMIC DNA]</scope>
    <source>
        <strain evidence="1 2">CFH S0262</strain>
    </source>
</reference>
<dbReference type="Proteomes" id="UP001160334">
    <property type="component" value="Unassembled WGS sequence"/>
</dbReference>
<evidence type="ECO:0000313" key="2">
    <source>
        <dbReference type="Proteomes" id="UP001160334"/>
    </source>
</evidence>
<dbReference type="RefSeq" id="WP_280763766.1">
    <property type="nucleotide sequence ID" value="NZ_JARXVC010000023.1"/>
</dbReference>
<proteinExistence type="predicted"/>
<evidence type="ECO:0000313" key="1">
    <source>
        <dbReference type="EMBL" id="MDH6284550.1"/>
    </source>
</evidence>
<dbReference type="EMBL" id="JARXVC010000023">
    <property type="protein sequence ID" value="MDH6284550.1"/>
    <property type="molecule type" value="Genomic_DNA"/>
</dbReference>
<comment type="caution">
    <text evidence="1">The sequence shown here is derived from an EMBL/GenBank/DDBJ whole genome shotgun (WGS) entry which is preliminary data.</text>
</comment>
<keyword evidence="2" id="KW-1185">Reference proteome</keyword>
<accession>A0ABT6MJT9</accession>
<sequence length="66" mass="7390">MCEVRSSTGSPPDTSSRTKIAITAISNNARVLEPLIPYRSAIGNAPLERWDLYNQPYTQINPTRRT</sequence>
<protein>
    <submittedName>
        <fullName evidence="1">Uncharacterized protein</fullName>
    </submittedName>
</protein>
<name>A0ABT6MJT9_9NOCA</name>
<gene>
    <name evidence="1" type="ORF">M2280_005810</name>
</gene>
<organism evidence="1 2">
    <name type="scientific">Prescottella agglutinans</name>
    <dbReference type="NCBI Taxonomy" id="1644129"/>
    <lineage>
        <taxon>Bacteria</taxon>
        <taxon>Bacillati</taxon>
        <taxon>Actinomycetota</taxon>
        <taxon>Actinomycetes</taxon>
        <taxon>Mycobacteriales</taxon>
        <taxon>Nocardiaceae</taxon>
        <taxon>Prescottella</taxon>
    </lineage>
</organism>